<dbReference type="EMBL" id="CP023671">
    <property type="protein sequence ID" value="AYE35294.1"/>
    <property type="molecule type" value="Genomic_DNA"/>
</dbReference>
<organism evidence="1 3">
    <name type="scientific">Clostridium septicum</name>
    <dbReference type="NCBI Taxonomy" id="1504"/>
    <lineage>
        <taxon>Bacteria</taxon>
        <taxon>Bacillati</taxon>
        <taxon>Bacillota</taxon>
        <taxon>Clostridia</taxon>
        <taxon>Eubacteriales</taxon>
        <taxon>Clostridiaceae</taxon>
        <taxon>Clostridium</taxon>
    </lineage>
</organism>
<dbReference type="AlphaFoldDB" id="A0A9N7JMB3"/>
<dbReference type="Proteomes" id="UP000280586">
    <property type="component" value="Chromosome"/>
</dbReference>
<reference evidence="1 3" key="1">
    <citation type="submission" date="2017-09" db="EMBL/GenBank/DDBJ databases">
        <authorList>
            <person name="Thomas P."/>
            <person name="Seyboldt C."/>
        </authorList>
    </citation>
    <scope>NUCLEOTIDE SEQUENCE [LARGE SCALE GENOMIC DNA]</scope>
    <source>
        <strain evidence="1 3">DSM 7534</strain>
    </source>
</reference>
<accession>A0A9N7JMB3</accession>
<sequence length="124" mass="14621">MSKWTYELNINSEIWRGGVCDSREEAIEEASKEALIDDIKKFKIGIIEDVPNFGVDVDRVIEDIQNTMYEEVGEVAEDYLVYASTEELLELEKDLNDVFYKWQEKYNYKPTFYTIISEEIIEID</sequence>
<dbReference type="RefSeq" id="WP_120140933.1">
    <property type="nucleotide sequence ID" value="NZ_CP023671.1"/>
</dbReference>
<dbReference type="EMBL" id="CP099799">
    <property type="protein sequence ID" value="USS01891.1"/>
    <property type="molecule type" value="Genomic_DNA"/>
</dbReference>
<protein>
    <submittedName>
        <fullName evidence="1">Uncharacterized protein</fullName>
    </submittedName>
</protein>
<proteinExistence type="predicted"/>
<dbReference type="KEGG" id="csep:CP523_13145"/>
<evidence type="ECO:0000313" key="1">
    <source>
        <dbReference type="EMBL" id="AYE35294.1"/>
    </source>
</evidence>
<reference evidence="2" key="2">
    <citation type="submission" date="2022-06" db="EMBL/GenBank/DDBJ databases">
        <authorList>
            <person name="Holder M.E."/>
            <person name="Ajami N.J."/>
            <person name="Petrosino J.F."/>
        </authorList>
    </citation>
    <scope>NUCLEOTIDE SEQUENCE</scope>
    <source>
        <strain evidence="2">RMA 8861</strain>
    </source>
</reference>
<keyword evidence="4" id="KW-1185">Reference proteome</keyword>
<dbReference type="GeneID" id="303561632"/>
<evidence type="ECO:0000313" key="4">
    <source>
        <dbReference type="Proteomes" id="UP001055437"/>
    </source>
</evidence>
<evidence type="ECO:0000313" key="3">
    <source>
        <dbReference type="Proteomes" id="UP000280586"/>
    </source>
</evidence>
<name>A0A9N7JMB3_CLOSE</name>
<gene>
    <name evidence="1" type="ORF">CP523_13145</name>
    <name evidence="2" type="ORF">NH397_05530</name>
</gene>
<evidence type="ECO:0000313" key="2">
    <source>
        <dbReference type="EMBL" id="USS01891.1"/>
    </source>
</evidence>
<dbReference type="Proteomes" id="UP001055437">
    <property type="component" value="Chromosome"/>
</dbReference>